<accession>A0A8D8TES9</accession>
<dbReference type="AlphaFoldDB" id="A0A8D8TES9"/>
<keyword evidence="1" id="KW-1133">Transmembrane helix</keyword>
<keyword evidence="1" id="KW-0812">Transmembrane</keyword>
<sequence length="113" mass="12983">MVVMKFEYGCHPYSNLKMTGTLLANLSYLTHKKLYFAKTDIGCFGIITFLLHLFLKYLNWWIFVNGALTYLLLVKLTPCMKLTLKHSVSASVDRMFGFICTKKKKTSKSPRGC</sequence>
<protein>
    <submittedName>
        <fullName evidence="2">Uncharacterized protein</fullName>
    </submittedName>
</protein>
<proteinExistence type="predicted"/>
<keyword evidence="1" id="KW-0472">Membrane</keyword>
<evidence type="ECO:0000313" key="2">
    <source>
        <dbReference type="EMBL" id="CAG6686513.1"/>
    </source>
</evidence>
<feature type="transmembrane region" description="Helical" evidence="1">
    <location>
        <begin position="35"/>
        <end position="54"/>
    </location>
</feature>
<dbReference type="EMBL" id="HBUF01276896">
    <property type="protein sequence ID" value="CAG6686513.1"/>
    <property type="molecule type" value="Transcribed_RNA"/>
</dbReference>
<name>A0A8D8TES9_9HEMI</name>
<evidence type="ECO:0000256" key="1">
    <source>
        <dbReference type="SAM" id="Phobius"/>
    </source>
</evidence>
<reference evidence="2" key="1">
    <citation type="submission" date="2021-05" db="EMBL/GenBank/DDBJ databases">
        <authorList>
            <person name="Alioto T."/>
            <person name="Alioto T."/>
            <person name="Gomez Garrido J."/>
        </authorList>
    </citation>
    <scope>NUCLEOTIDE SEQUENCE</scope>
</reference>
<organism evidence="2">
    <name type="scientific">Cacopsylla melanoneura</name>
    <dbReference type="NCBI Taxonomy" id="428564"/>
    <lineage>
        <taxon>Eukaryota</taxon>
        <taxon>Metazoa</taxon>
        <taxon>Ecdysozoa</taxon>
        <taxon>Arthropoda</taxon>
        <taxon>Hexapoda</taxon>
        <taxon>Insecta</taxon>
        <taxon>Pterygota</taxon>
        <taxon>Neoptera</taxon>
        <taxon>Paraneoptera</taxon>
        <taxon>Hemiptera</taxon>
        <taxon>Sternorrhyncha</taxon>
        <taxon>Psylloidea</taxon>
        <taxon>Psyllidae</taxon>
        <taxon>Psyllinae</taxon>
        <taxon>Cacopsylla</taxon>
    </lineage>
</organism>